<gene>
    <name evidence="2" type="ORF">Rt10032_c20g6278</name>
</gene>
<dbReference type="AlphaFoldDB" id="A0A511KPJ3"/>
<dbReference type="SUPFAM" id="SSF81995">
    <property type="entry name" value="beta-sandwich domain of Sec23/24"/>
    <property type="match status" value="1"/>
</dbReference>
<proteinExistence type="predicted"/>
<dbReference type="PANTHER" id="PTHR13844">
    <property type="entry name" value="SWI/SNF-RELATED MATRIX-ASSOCIATED ACTIN-DEPENDENT REGULATOR OF CHROMATIN SUBFAMILY D"/>
    <property type="match status" value="1"/>
</dbReference>
<protein>
    <submittedName>
        <fullName evidence="2">SWI/SNF-related matrix-associated actin-dependent regulatorof chromatin subfamily D</fullName>
    </submittedName>
</protein>
<feature type="region of interest" description="Disordered" evidence="1">
    <location>
        <begin position="211"/>
        <end position="234"/>
    </location>
</feature>
<sequence>MAYAAPPQQYTPQQLQQIQAMQLRQQQENAIATHQAQQRAQLQAQAAQARQTGLQGQVGPPPAATGAAAAAGHGGLPPGVTSREREAGDGDDAYRNAKRRKPTDRTLPSTFKPSVPDSLFPSPTDKSLESSLSSLSKLSASYKRLQEIERRMDWTFARKGLECEESVGTVASGNAKGQAFKRTLRVHVVAALKDQSWQLSTDELADVAKATDESAEAVKPEDGENKLKEEEVKPKADRVPRVEIRLSGELLPDSRYVAPTAAAPPFTAYLHRLVLETPHRDPTVTPVSAQPLSWTRPVAPASVSSLPPALSASYPTSTSPLSLRLALYPAHPAGDRFAVHPDLARVLDLAESDRVGVLEAMWGYAKARGLVVEQPDAGAASGGTTAQSAGGIKSGIKTDERIAKFFGNVPMVAFHHIPEYLNRWFMPAAPRVVNFDITVTPDAPAEQHHAFDLELYHPSPARPALESARRSLSSLVSGTTPSATDLSLLDDKLATNCLATTQHLRQLHALMAFTRDPRGFLERWLESQAGSLEQILGTSATAAAGSASTLGEELFGPRWREEIRSAETWEDKEWVKEAVVVWASREKEGQLARVRAQAQQQQQMYAMVQGAQQQQMYGRR</sequence>
<accession>A0A511KPJ3</accession>
<dbReference type="InterPro" id="IPR036885">
    <property type="entry name" value="SWIB_MDM2_dom_sf"/>
</dbReference>
<dbReference type="SUPFAM" id="SSF47592">
    <property type="entry name" value="SWIB/MDM2 domain"/>
    <property type="match status" value="1"/>
</dbReference>
<organism evidence="2 3">
    <name type="scientific">Rhodotorula toruloides</name>
    <name type="common">Yeast</name>
    <name type="synonym">Rhodosporidium toruloides</name>
    <dbReference type="NCBI Taxonomy" id="5286"/>
    <lineage>
        <taxon>Eukaryota</taxon>
        <taxon>Fungi</taxon>
        <taxon>Dikarya</taxon>
        <taxon>Basidiomycota</taxon>
        <taxon>Pucciniomycotina</taxon>
        <taxon>Microbotryomycetes</taxon>
        <taxon>Sporidiobolales</taxon>
        <taxon>Sporidiobolaceae</taxon>
        <taxon>Rhodotorula</taxon>
    </lineage>
</organism>
<evidence type="ECO:0000313" key="2">
    <source>
        <dbReference type="EMBL" id="GEM12261.1"/>
    </source>
</evidence>
<reference evidence="2 3" key="1">
    <citation type="submission" date="2019-07" db="EMBL/GenBank/DDBJ databases">
        <title>Rhodotorula toruloides NBRC10032 genome sequencing.</title>
        <authorList>
            <person name="Shida Y."/>
            <person name="Takaku H."/>
            <person name="Ogasawara W."/>
            <person name="Mori K."/>
        </authorList>
    </citation>
    <scope>NUCLEOTIDE SEQUENCE [LARGE SCALE GENOMIC DNA]</scope>
    <source>
        <strain evidence="2 3">NBRC10032</strain>
    </source>
</reference>
<feature type="compositionally biased region" description="Basic and acidic residues" evidence="1">
    <location>
        <begin position="82"/>
        <end position="95"/>
    </location>
</feature>
<evidence type="ECO:0000256" key="1">
    <source>
        <dbReference type="SAM" id="MobiDB-lite"/>
    </source>
</evidence>
<feature type="region of interest" description="Disordered" evidence="1">
    <location>
        <begin position="25"/>
        <end position="133"/>
    </location>
</feature>
<comment type="caution">
    <text evidence="2">The sequence shown here is derived from an EMBL/GenBank/DDBJ whole genome shotgun (WGS) entry which is preliminary data.</text>
</comment>
<name>A0A511KPJ3_RHOTO</name>
<dbReference type="EMBL" id="BJWK01000020">
    <property type="protein sequence ID" value="GEM12261.1"/>
    <property type="molecule type" value="Genomic_DNA"/>
</dbReference>
<evidence type="ECO:0000313" key="3">
    <source>
        <dbReference type="Proteomes" id="UP000321518"/>
    </source>
</evidence>
<dbReference type="Proteomes" id="UP000321518">
    <property type="component" value="Unassembled WGS sequence"/>
</dbReference>
<dbReference type="Gene3D" id="1.10.245.10">
    <property type="entry name" value="SWIB/MDM2 domain"/>
    <property type="match status" value="1"/>
</dbReference>
<dbReference type="OrthoDB" id="10263741at2759"/>
<feature type="compositionally biased region" description="Low complexity" evidence="1">
    <location>
        <begin position="25"/>
        <end position="71"/>
    </location>
</feature>